<sequence length="1062" mass="115122">MLKIYKIFIGIALSFFFLLTAGAQSVKVTGVVNDSADGQAIPGASVTIKGKDNATITDANGNFSLQANVNDLIRISYLGYASKEIRITSGTGILKISLEPSLNDLNEVVVTALGITKAKKSLGYAVQELKSKDITTAKETNLINSLAGKIAGVQTTNSQGDMGSSRIIIRGETSISSQNQPLFVVDGVPVDNSQFLGSGGSRDFANTISDINSEDIESISVLKGPNAAALYGSRAAAGVILIKTKTGRGQQGLGISINSNTTISNLLTLPTYQNAFGQGSNGKFSYVDGKGGGVNDGVDESWGPALDGRLIPQFNTNGKPEPFIAHPDNVRDFFETGYALSNGVAIAGSGEKQDVRFSYNNLTQGGILPNSSQNKNSLLLNTTYRITPKLTLNANVNYIKSNAANLPASGGKRATGPMLQFTWFGRQVDVSQLKKYKDDNGNNINWNNSYYSNPYFIAYENTVSQKRDRIIGSAELNYKITEALSANFRTGNDYYTDRRKIKIAYGTNGTPFGSYQEDAYTVNENNTEGRLEFNRKINDDFSINVLGGVNVRTSTLEQNDQMATKLAVNGLYTLNNSRDPLVSSNFYSKLRTYSIFGSAQFGYKDYAFLNVTSRNDWDSSLPKQNLSYFYPSVNGSVVLTEAFDIKSEVLSFAKIRGGWSKVGKATEPYQLVNTYSFTAPFNGNPQQAASLVELNPNLLPEITKSAEAGIELGLFDNRVKFDLSVYNTNSINQILKVNVSSSTGYNQKLINGGSINNKGLEVQLGLTPVKLQDFSWDINLNYALNRSKVTELDKEGLISSYTIGTNRTVDVLAAIGKPYGTFFGTAYQRNADGEILVGAGGTPVINPAKQYLGKFTPNWLGGISNSFTYKNINLNFLVDARIGGKVYSNSNRTGTYTGVLASTLKGRNTENGGLSYYFPGNVNSGTAVGISNGGQAPGGETVYTDGMIFDGVLADGTRNSRIVPAQQYYKGITNVDEQFIYDASYVKLREVKLSYTLPGQWTKKIGFQNATFSLVGRNLWIIHKNVPNIDPETAFNTGNAQGLEDLSLPTARSYGFNLNLKF</sequence>
<organism evidence="13 14">
    <name type="scientific">Pedobacter steynii</name>
    <dbReference type="NCBI Taxonomy" id="430522"/>
    <lineage>
        <taxon>Bacteria</taxon>
        <taxon>Pseudomonadati</taxon>
        <taxon>Bacteroidota</taxon>
        <taxon>Sphingobacteriia</taxon>
        <taxon>Sphingobacteriales</taxon>
        <taxon>Sphingobacteriaceae</taxon>
        <taxon>Pedobacter</taxon>
    </lineage>
</organism>
<dbReference type="EMBL" id="CP017141">
    <property type="protein sequence ID" value="AOM78485.1"/>
    <property type="molecule type" value="Genomic_DNA"/>
</dbReference>
<keyword evidence="10" id="KW-0732">Signal</keyword>
<protein>
    <submittedName>
        <fullName evidence="13">SusC/RagA family TonB-linked outer membrane protein</fullName>
    </submittedName>
</protein>
<dbReference type="Gene3D" id="2.40.170.20">
    <property type="entry name" value="TonB-dependent receptor, beta-barrel domain"/>
    <property type="match status" value="1"/>
</dbReference>
<dbReference type="NCBIfam" id="TIGR04057">
    <property type="entry name" value="SusC_RagA_signa"/>
    <property type="match status" value="1"/>
</dbReference>
<name>A0A1D7QII3_9SPHI</name>
<dbReference type="SUPFAM" id="SSF49464">
    <property type="entry name" value="Carboxypeptidase regulatory domain-like"/>
    <property type="match status" value="1"/>
</dbReference>
<keyword evidence="4 8" id="KW-0812">Transmembrane</keyword>
<feature type="domain" description="TonB-dependent receptor-like beta-barrel" evidence="11">
    <location>
        <begin position="430"/>
        <end position="897"/>
    </location>
</feature>
<dbReference type="InterPro" id="IPR039426">
    <property type="entry name" value="TonB-dep_rcpt-like"/>
</dbReference>
<comment type="similarity">
    <text evidence="8 9">Belongs to the TonB-dependent receptor family.</text>
</comment>
<dbReference type="GO" id="GO:0009279">
    <property type="term" value="C:cell outer membrane"/>
    <property type="evidence" value="ECO:0007669"/>
    <property type="project" value="UniProtKB-SubCell"/>
</dbReference>
<keyword evidence="5 9" id="KW-0798">TonB box</keyword>
<evidence type="ECO:0000256" key="1">
    <source>
        <dbReference type="ARBA" id="ARBA00004571"/>
    </source>
</evidence>
<evidence type="ECO:0000256" key="6">
    <source>
        <dbReference type="ARBA" id="ARBA00023136"/>
    </source>
</evidence>
<keyword evidence="7 8" id="KW-0998">Cell outer membrane</keyword>
<dbReference type="SUPFAM" id="SSF56935">
    <property type="entry name" value="Porins"/>
    <property type="match status" value="1"/>
</dbReference>
<reference evidence="13 14" key="1">
    <citation type="submission" date="2016-08" db="EMBL/GenBank/DDBJ databases">
        <authorList>
            <person name="Seilhamer J.J."/>
        </authorList>
    </citation>
    <scope>NUCLEOTIDE SEQUENCE [LARGE SCALE GENOMIC DNA]</scope>
    <source>
        <strain evidence="13 14">DX4</strain>
    </source>
</reference>
<keyword evidence="3 8" id="KW-1134">Transmembrane beta strand</keyword>
<dbReference type="AlphaFoldDB" id="A0A1D7QII3"/>
<dbReference type="InterPro" id="IPR023997">
    <property type="entry name" value="TonB-dep_OMP_SusC/RagA_CS"/>
</dbReference>
<evidence type="ECO:0000256" key="8">
    <source>
        <dbReference type="PROSITE-ProRule" id="PRU01360"/>
    </source>
</evidence>
<dbReference type="InterPro" id="IPR000531">
    <property type="entry name" value="Beta-barrel_TonB"/>
</dbReference>
<keyword evidence="6 8" id="KW-0472">Membrane</keyword>
<evidence type="ECO:0000313" key="14">
    <source>
        <dbReference type="Proteomes" id="UP000094313"/>
    </source>
</evidence>
<evidence type="ECO:0000256" key="2">
    <source>
        <dbReference type="ARBA" id="ARBA00022448"/>
    </source>
</evidence>
<evidence type="ECO:0000256" key="7">
    <source>
        <dbReference type="ARBA" id="ARBA00023237"/>
    </source>
</evidence>
<evidence type="ECO:0000259" key="12">
    <source>
        <dbReference type="Pfam" id="PF07715"/>
    </source>
</evidence>
<dbReference type="NCBIfam" id="TIGR04056">
    <property type="entry name" value="OMP_RagA_SusC"/>
    <property type="match status" value="1"/>
</dbReference>
<evidence type="ECO:0000256" key="5">
    <source>
        <dbReference type="ARBA" id="ARBA00023077"/>
    </source>
</evidence>
<comment type="subcellular location">
    <subcellularLocation>
        <location evidence="1 8">Cell outer membrane</location>
        <topology evidence="1 8">Multi-pass membrane protein</topology>
    </subcellularLocation>
</comment>
<dbReference type="Gene3D" id="2.170.130.10">
    <property type="entry name" value="TonB-dependent receptor, plug domain"/>
    <property type="match status" value="1"/>
</dbReference>
<dbReference type="InterPro" id="IPR037066">
    <property type="entry name" value="Plug_dom_sf"/>
</dbReference>
<evidence type="ECO:0000259" key="11">
    <source>
        <dbReference type="Pfam" id="PF00593"/>
    </source>
</evidence>
<keyword evidence="2 8" id="KW-0813">Transport</keyword>
<evidence type="ECO:0000313" key="13">
    <source>
        <dbReference type="EMBL" id="AOM78485.1"/>
    </source>
</evidence>
<proteinExistence type="inferred from homology"/>
<evidence type="ECO:0000256" key="9">
    <source>
        <dbReference type="RuleBase" id="RU003357"/>
    </source>
</evidence>
<dbReference type="OrthoDB" id="9768177at2"/>
<dbReference type="InterPro" id="IPR012910">
    <property type="entry name" value="Plug_dom"/>
</dbReference>
<dbReference type="Gene3D" id="2.60.40.1120">
    <property type="entry name" value="Carboxypeptidase-like, regulatory domain"/>
    <property type="match status" value="1"/>
</dbReference>
<dbReference type="InterPro" id="IPR036942">
    <property type="entry name" value="Beta-barrel_TonB_sf"/>
</dbReference>
<evidence type="ECO:0000256" key="3">
    <source>
        <dbReference type="ARBA" id="ARBA00022452"/>
    </source>
</evidence>
<dbReference type="Pfam" id="PF13715">
    <property type="entry name" value="CarbopepD_reg_2"/>
    <property type="match status" value="1"/>
</dbReference>
<evidence type="ECO:0000256" key="4">
    <source>
        <dbReference type="ARBA" id="ARBA00022692"/>
    </source>
</evidence>
<feature type="chain" id="PRO_5009098652" evidence="10">
    <location>
        <begin position="24"/>
        <end position="1062"/>
    </location>
</feature>
<dbReference type="Proteomes" id="UP000094313">
    <property type="component" value="Chromosome"/>
</dbReference>
<dbReference type="KEGG" id="psty:BFS30_15645"/>
<accession>A0A1D7QII3</accession>
<evidence type="ECO:0000256" key="10">
    <source>
        <dbReference type="SAM" id="SignalP"/>
    </source>
</evidence>
<dbReference type="Pfam" id="PF07715">
    <property type="entry name" value="Plug"/>
    <property type="match status" value="1"/>
</dbReference>
<dbReference type="InterPro" id="IPR023996">
    <property type="entry name" value="TonB-dep_OMP_SusC/RagA"/>
</dbReference>
<dbReference type="PROSITE" id="PS52016">
    <property type="entry name" value="TONB_DEPENDENT_REC_3"/>
    <property type="match status" value="1"/>
</dbReference>
<keyword evidence="14" id="KW-1185">Reference proteome</keyword>
<dbReference type="RefSeq" id="WP_069380150.1">
    <property type="nucleotide sequence ID" value="NZ_CP017141.1"/>
</dbReference>
<feature type="signal peptide" evidence="10">
    <location>
        <begin position="1"/>
        <end position="23"/>
    </location>
</feature>
<gene>
    <name evidence="13" type="ORF">BFS30_15645</name>
</gene>
<feature type="domain" description="TonB-dependent receptor plug" evidence="12">
    <location>
        <begin position="119"/>
        <end position="239"/>
    </location>
</feature>
<dbReference type="Pfam" id="PF00593">
    <property type="entry name" value="TonB_dep_Rec_b-barrel"/>
    <property type="match status" value="1"/>
</dbReference>
<dbReference type="InterPro" id="IPR008969">
    <property type="entry name" value="CarboxyPept-like_regulatory"/>
</dbReference>